<dbReference type="Pfam" id="PF01863">
    <property type="entry name" value="YgjP-like"/>
    <property type="match status" value="1"/>
</dbReference>
<dbReference type="Proteomes" id="UP001234916">
    <property type="component" value="Chromosome"/>
</dbReference>
<protein>
    <submittedName>
        <fullName evidence="2">M48 family metallopeptidase</fullName>
    </submittedName>
</protein>
<dbReference type="AlphaFoldDB" id="A0AA49FIE1"/>
<evidence type="ECO:0000259" key="1">
    <source>
        <dbReference type="Pfam" id="PF01863"/>
    </source>
</evidence>
<sequence>MKQRDPQLALRLDGGEGHADGAAARWHDGAPLAYLGATVALRLDNGCGGGRREAVLEGDTLHLPLPPEASPRQIRDAAETWLRAQAVRLISAALATESRRLGRPTPEASLSFASRASWVRQDGKGGLRFHWRLAEQPEDVIGQAARHAIAGLPTSTAMPELFGAV</sequence>
<reference evidence="2" key="1">
    <citation type="journal article" date="2023" name="Nat. Microbiol.">
        <title>Enrichment and characterization of a nitric oxide-reducing microbial community in a continuous bioreactor.</title>
        <authorList>
            <person name="Garrido-Amador P."/>
            <person name="Stortenbeker N."/>
            <person name="Wessels H.J.C.T."/>
            <person name="Speth D.R."/>
            <person name="Garcia-Heredia I."/>
            <person name="Kartal B."/>
        </authorList>
    </citation>
    <scope>NUCLEOTIDE SEQUENCE</scope>
    <source>
        <strain evidence="2">MAG1</strain>
    </source>
</reference>
<feature type="domain" description="YgjP-like metallopeptidase" evidence="1">
    <location>
        <begin position="22"/>
        <end position="141"/>
    </location>
</feature>
<dbReference type="EMBL" id="CP107246">
    <property type="protein sequence ID" value="WIM04582.1"/>
    <property type="molecule type" value="Genomic_DNA"/>
</dbReference>
<evidence type="ECO:0000313" key="2">
    <source>
        <dbReference type="EMBL" id="WIM04582.1"/>
    </source>
</evidence>
<gene>
    <name evidence="2" type="ORF">OHM77_07645</name>
</gene>
<organism evidence="2">
    <name type="scientific">Candidatus Nitricoxidivorans perseverans</name>
    <dbReference type="NCBI Taxonomy" id="2975601"/>
    <lineage>
        <taxon>Bacteria</taxon>
        <taxon>Pseudomonadati</taxon>
        <taxon>Pseudomonadota</taxon>
        <taxon>Betaproteobacteria</taxon>
        <taxon>Nitrosomonadales</taxon>
        <taxon>Sterolibacteriaceae</taxon>
        <taxon>Candidatus Nitricoxidivorans</taxon>
    </lineage>
</organism>
<dbReference type="InterPro" id="IPR002725">
    <property type="entry name" value="YgjP-like_metallopeptidase"/>
</dbReference>
<name>A0AA49FIE1_9PROT</name>
<accession>A0AA49FIE1</accession>
<dbReference type="KEGG" id="npv:OHM77_07645"/>
<proteinExistence type="predicted"/>